<protein>
    <submittedName>
        <fullName evidence="8">Alpha-glucosidase</fullName>
    </submittedName>
</protein>
<dbReference type="Pfam" id="PF01055">
    <property type="entry name" value="Glyco_hydro_31_2nd"/>
    <property type="match status" value="1"/>
</dbReference>
<dbReference type="Pfam" id="PF21365">
    <property type="entry name" value="Glyco_hydro_31_3rd"/>
    <property type="match status" value="1"/>
</dbReference>
<evidence type="ECO:0000313" key="8">
    <source>
        <dbReference type="EMBL" id="RGE65203.1"/>
    </source>
</evidence>
<dbReference type="Proteomes" id="UP000260812">
    <property type="component" value="Unassembled WGS sequence"/>
</dbReference>
<evidence type="ECO:0000256" key="4">
    <source>
        <dbReference type="RuleBase" id="RU361185"/>
    </source>
</evidence>
<dbReference type="GO" id="GO:0030246">
    <property type="term" value="F:carbohydrate binding"/>
    <property type="evidence" value="ECO:0007669"/>
    <property type="project" value="InterPro"/>
</dbReference>
<dbReference type="InterPro" id="IPR017853">
    <property type="entry name" value="GH"/>
</dbReference>
<dbReference type="Gene3D" id="3.20.20.80">
    <property type="entry name" value="Glycosidases"/>
    <property type="match status" value="1"/>
</dbReference>
<organism evidence="8 9">
    <name type="scientific">Eisenbergiella massiliensis</name>
    <dbReference type="NCBI Taxonomy" id="1720294"/>
    <lineage>
        <taxon>Bacteria</taxon>
        <taxon>Bacillati</taxon>
        <taxon>Bacillota</taxon>
        <taxon>Clostridia</taxon>
        <taxon>Lachnospirales</taxon>
        <taxon>Lachnospiraceae</taxon>
        <taxon>Eisenbergiella</taxon>
    </lineage>
</organism>
<evidence type="ECO:0000313" key="9">
    <source>
        <dbReference type="Proteomes" id="UP000260812"/>
    </source>
</evidence>
<feature type="domain" description="Glycoside hydrolase family 31 TIM barrel" evidence="5">
    <location>
        <begin position="153"/>
        <end position="511"/>
    </location>
</feature>
<evidence type="ECO:0000259" key="6">
    <source>
        <dbReference type="Pfam" id="PF13802"/>
    </source>
</evidence>
<reference evidence="8" key="1">
    <citation type="submission" date="2018-08" db="EMBL/GenBank/DDBJ databases">
        <title>A genome reference for cultivated species of the human gut microbiota.</title>
        <authorList>
            <person name="Zou Y."/>
            <person name="Xue W."/>
            <person name="Luo G."/>
        </authorList>
    </citation>
    <scope>NUCLEOTIDE SEQUENCE [LARGE SCALE GENOMIC DNA]</scope>
    <source>
        <strain evidence="8">TF05-5AC</strain>
    </source>
</reference>
<dbReference type="SUPFAM" id="SSF51445">
    <property type="entry name" value="(Trans)glycosidases"/>
    <property type="match status" value="1"/>
</dbReference>
<keyword evidence="9" id="KW-1185">Reference proteome</keyword>
<dbReference type="InterPro" id="IPR025887">
    <property type="entry name" value="Glyco_hydro_31_N_dom"/>
</dbReference>
<comment type="similarity">
    <text evidence="1 4">Belongs to the glycosyl hydrolase 31 family.</text>
</comment>
<sequence length="683" mass="78971">MIKKITYGAPFDTEAVTGAYESWQGELPYFSQEEGRKFSYRMAEEDIVFGLGENVRGINKRGWIYESKCSDDPNHREDKRSLYGAHNFLIVDGKECFGVFFDYPGKLTFDIGYTDRNVMLIEAQTGDIDVYVIEGEGPEDIAKQFRGLVGRSYIPPKWAFGYGQSRWSYMNEDEIREVVKKHREAGIPLDSIYLDIDYMVKYKDFTVNEETFPDLAGFAEEMKEQGIHLVPIIDAGVKIEEGYDIYEEGMAGGYFCKEEDGSEFVAGVWPGRVHFPDMLNADARKWFGGKYKVLLDQGIEGFWNDMNEPAIFYSEKHLQEVFEQLEEFRGINLDNEASASLNRLVGGLSNNEEDYKLFYHEHKDGRVRHDKVHNLFGYNMTRAAGEAFEELEPNKRILMFSRSSYIGMHRYGGIWTGDNLSWWSHILLNLHMMPSLNMCGFLYTGADLGGFGADTTEELLMRWLELGIFTPLMRNHSAWGTRRQEVYRFTQTGSFRKIIALRYCLLPYLYSEYMKAALRDEMMFRPLSFVYAGDRFARRVEDQLMVGESIMIAPVYEQNAKGRYVYLPERMKLVRFRGPEDRKEEVLEKGHHYVHIALDEVVFFIRPDHLVPMSKGGSCVEKVDFDHLGLLGFVEKEGSYELYDDDGYSRDYESPSHYTQITVDAEGRISSGGEGSRKEFYLI</sequence>
<dbReference type="PANTHER" id="PTHR22762:SF120">
    <property type="entry name" value="HETEROGLYCAN GLUCOSIDASE 1"/>
    <property type="match status" value="1"/>
</dbReference>
<feature type="domain" description="Glycoside hydrolase family 31 N-terminal" evidence="6">
    <location>
        <begin position="36"/>
        <end position="110"/>
    </location>
</feature>
<dbReference type="Pfam" id="PF13802">
    <property type="entry name" value="Gal_mutarotas_2"/>
    <property type="match status" value="1"/>
</dbReference>
<evidence type="ECO:0000259" key="7">
    <source>
        <dbReference type="Pfam" id="PF21365"/>
    </source>
</evidence>
<gene>
    <name evidence="8" type="ORF">DXC51_02515</name>
</gene>
<proteinExistence type="inferred from homology"/>
<dbReference type="EMBL" id="QVLV01000001">
    <property type="protein sequence ID" value="RGE65203.1"/>
    <property type="molecule type" value="Genomic_DNA"/>
</dbReference>
<comment type="caution">
    <text evidence="8">The sequence shown here is derived from an EMBL/GenBank/DDBJ whole genome shotgun (WGS) entry which is preliminary data.</text>
</comment>
<keyword evidence="2 4" id="KW-0378">Hydrolase</keyword>
<dbReference type="Gene3D" id="2.60.40.1760">
    <property type="entry name" value="glycosyl hydrolase (family 31)"/>
    <property type="match status" value="1"/>
</dbReference>
<evidence type="ECO:0000256" key="3">
    <source>
        <dbReference type="ARBA" id="ARBA00023295"/>
    </source>
</evidence>
<evidence type="ECO:0000259" key="5">
    <source>
        <dbReference type="Pfam" id="PF01055"/>
    </source>
</evidence>
<dbReference type="AlphaFoldDB" id="A0A3E3IDS4"/>
<dbReference type="GeneID" id="97985784"/>
<dbReference type="RefSeq" id="WP_117543559.1">
    <property type="nucleotide sequence ID" value="NZ_JBKUNB010000007.1"/>
</dbReference>
<dbReference type="InterPro" id="IPR011013">
    <property type="entry name" value="Gal_mutarotase_sf_dom"/>
</dbReference>
<keyword evidence="3 4" id="KW-0326">Glycosidase</keyword>
<dbReference type="GO" id="GO:0005975">
    <property type="term" value="P:carbohydrate metabolic process"/>
    <property type="evidence" value="ECO:0007669"/>
    <property type="project" value="InterPro"/>
</dbReference>
<dbReference type="GO" id="GO:0004553">
    <property type="term" value="F:hydrolase activity, hydrolyzing O-glycosyl compounds"/>
    <property type="evidence" value="ECO:0007669"/>
    <property type="project" value="InterPro"/>
</dbReference>
<dbReference type="InterPro" id="IPR000322">
    <property type="entry name" value="Glyco_hydro_31_TIM"/>
</dbReference>
<dbReference type="CDD" id="cd06604">
    <property type="entry name" value="GH31_glucosidase_II_MalA"/>
    <property type="match status" value="1"/>
</dbReference>
<dbReference type="SUPFAM" id="SSF74650">
    <property type="entry name" value="Galactose mutarotase-like"/>
    <property type="match status" value="1"/>
</dbReference>
<name>A0A3E3IDS4_9FIRM</name>
<feature type="domain" description="Glycosyl hydrolase family 31 C-terminal" evidence="7">
    <location>
        <begin position="521"/>
        <end position="609"/>
    </location>
</feature>
<dbReference type="CDD" id="cd14752">
    <property type="entry name" value="GH31_N"/>
    <property type="match status" value="1"/>
</dbReference>
<dbReference type="InterPro" id="IPR048395">
    <property type="entry name" value="Glyco_hydro_31_C"/>
</dbReference>
<dbReference type="SUPFAM" id="SSF51011">
    <property type="entry name" value="Glycosyl hydrolase domain"/>
    <property type="match status" value="1"/>
</dbReference>
<dbReference type="InterPro" id="IPR030458">
    <property type="entry name" value="Glyco_hydro_31_AS"/>
</dbReference>
<accession>A0A3E3IDS4</accession>
<evidence type="ECO:0000256" key="2">
    <source>
        <dbReference type="ARBA" id="ARBA00022801"/>
    </source>
</evidence>
<evidence type="ECO:0000256" key="1">
    <source>
        <dbReference type="ARBA" id="ARBA00007806"/>
    </source>
</evidence>
<dbReference type="PROSITE" id="PS00129">
    <property type="entry name" value="GLYCOSYL_HYDROL_F31_1"/>
    <property type="match status" value="1"/>
</dbReference>
<dbReference type="PANTHER" id="PTHR22762">
    <property type="entry name" value="ALPHA-GLUCOSIDASE"/>
    <property type="match status" value="1"/>
</dbReference>
<dbReference type="Gene3D" id="2.60.40.4040">
    <property type="match status" value="1"/>
</dbReference>